<organism evidence="2 3">
    <name type="scientific">Metabacillus sediminis</name>
    <dbReference type="NCBI Taxonomy" id="3117746"/>
    <lineage>
        <taxon>Bacteria</taxon>
        <taxon>Bacillati</taxon>
        <taxon>Bacillota</taxon>
        <taxon>Bacilli</taxon>
        <taxon>Bacillales</taxon>
        <taxon>Bacillaceae</taxon>
        <taxon>Metabacillus</taxon>
    </lineage>
</organism>
<reference evidence="2 3" key="1">
    <citation type="submission" date="2024-02" db="EMBL/GenBank/DDBJ databases">
        <title>Seven novel Bacillus-like species.</title>
        <authorList>
            <person name="Liu G."/>
        </authorList>
    </citation>
    <scope>NUCLEOTIDE SEQUENCE [LARGE SCALE GENOMIC DNA]</scope>
    <source>
        <strain evidence="2 3">FJAT-52054</strain>
    </source>
</reference>
<dbReference type="SUPFAM" id="SSF54909">
    <property type="entry name" value="Dimeric alpha+beta barrel"/>
    <property type="match status" value="1"/>
</dbReference>
<accession>A0ABZ2NMF2</accession>
<keyword evidence="3" id="KW-1185">Reference proteome</keyword>
<dbReference type="PANTHER" id="PTHR33336:SF3">
    <property type="entry name" value="ABM DOMAIN-CONTAINING PROTEIN"/>
    <property type="match status" value="1"/>
</dbReference>
<keyword evidence="2" id="KW-0560">Oxidoreductase</keyword>
<dbReference type="Gene3D" id="3.30.70.100">
    <property type="match status" value="1"/>
</dbReference>
<evidence type="ECO:0000313" key="3">
    <source>
        <dbReference type="Proteomes" id="UP001377337"/>
    </source>
</evidence>
<dbReference type="PANTHER" id="PTHR33336">
    <property type="entry name" value="QUINOL MONOOXYGENASE YGIN-RELATED"/>
    <property type="match status" value="1"/>
</dbReference>
<keyword evidence="2" id="KW-0503">Monooxygenase</keyword>
<dbReference type="Pfam" id="PF03992">
    <property type="entry name" value="ABM"/>
    <property type="match status" value="1"/>
</dbReference>
<dbReference type="Proteomes" id="UP001377337">
    <property type="component" value="Chromosome"/>
</dbReference>
<dbReference type="GO" id="GO:0004497">
    <property type="term" value="F:monooxygenase activity"/>
    <property type="evidence" value="ECO:0007669"/>
    <property type="project" value="UniProtKB-KW"/>
</dbReference>
<evidence type="ECO:0000259" key="1">
    <source>
        <dbReference type="PROSITE" id="PS51725"/>
    </source>
</evidence>
<name>A0ABZ2NMF2_9BACI</name>
<dbReference type="InterPro" id="IPR011008">
    <property type="entry name" value="Dimeric_a/b-barrel"/>
</dbReference>
<dbReference type="RefSeq" id="WP_035411670.1">
    <property type="nucleotide sequence ID" value="NZ_CP147407.1"/>
</dbReference>
<protein>
    <submittedName>
        <fullName evidence="2">Quinol monooxygenase</fullName>
        <ecNumber evidence="2">1.-.-.-</ecNumber>
    </submittedName>
</protein>
<dbReference type="PROSITE" id="PS51725">
    <property type="entry name" value="ABM"/>
    <property type="match status" value="1"/>
</dbReference>
<dbReference type="InterPro" id="IPR050744">
    <property type="entry name" value="AI-2_Isomerase_LsrG"/>
</dbReference>
<dbReference type="EMBL" id="CP147407">
    <property type="protein sequence ID" value="WXB98871.1"/>
    <property type="molecule type" value="Genomic_DNA"/>
</dbReference>
<gene>
    <name evidence="2" type="ORF">WCV65_10440</name>
</gene>
<evidence type="ECO:0000313" key="2">
    <source>
        <dbReference type="EMBL" id="WXB98871.1"/>
    </source>
</evidence>
<dbReference type="InterPro" id="IPR007138">
    <property type="entry name" value="ABM_dom"/>
</dbReference>
<sequence>MIITHAGFQVRPDKEAAFLEEIETLVKASQAENGCISYRLMKNLDQEHAYTMVEVWEDMAAVKTHGESAHFVGFVGKAKEFLTAPLDVKSYEGSLLQR</sequence>
<proteinExistence type="predicted"/>
<dbReference type="EC" id="1.-.-.-" evidence="2"/>
<feature type="domain" description="ABM" evidence="1">
    <location>
        <begin position="2"/>
        <end position="92"/>
    </location>
</feature>